<dbReference type="InterPro" id="IPR003010">
    <property type="entry name" value="C-N_Hydrolase"/>
</dbReference>
<dbReference type="InterPro" id="IPR022310">
    <property type="entry name" value="NAD/GMP_synthase"/>
</dbReference>
<evidence type="ECO:0000256" key="6">
    <source>
        <dbReference type="ARBA" id="ARBA00023027"/>
    </source>
</evidence>
<dbReference type="EC" id="6.3.5.1" evidence="7 8"/>
<evidence type="ECO:0000313" key="14">
    <source>
        <dbReference type="Proteomes" id="UP001081071"/>
    </source>
</evidence>
<dbReference type="InterPro" id="IPR000132">
    <property type="entry name" value="Nitrilase/CN_hydratase_CS"/>
</dbReference>
<feature type="binding site" evidence="7">
    <location>
        <position position="424"/>
    </location>
    <ligand>
        <name>deamido-NAD(+)</name>
        <dbReference type="ChEBI" id="CHEBI:58437"/>
        <note>ligand shared between two neighboring subunits</note>
    </ligand>
</feature>
<dbReference type="PANTHER" id="PTHR23090">
    <property type="entry name" value="NH 3 /GLUTAMINE-DEPENDENT NAD + SYNTHETASE"/>
    <property type="match status" value="1"/>
</dbReference>
<dbReference type="EMBL" id="JAPWIJ010000004">
    <property type="protein sequence ID" value="MCZ4519194.1"/>
    <property type="molecule type" value="Genomic_DNA"/>
</dbReference>
<evidence type="ECO:0000256" key="7">
    <source>
        <dbReference type="HAMAP-Rule" id="MF_02090"/>
    </source>
</evidence>
<dbReference type="Pfam" id="PF02540">
    <property type="entry name" value="NAD_synthase"/>
    <property type="match status" value="1"/>
</dbReference>
<comment type="function">
    <text evidence="7">Catalyzes the ATP-dependent amidation of deamido-NAD to form NAD. Uses L-glutamine as a nitrogen source.</text>
</comment>
<dbReference type="Gene3D" id="3.60.110.10">
    <property type="entry name" value="Carbon-nitrogen hydrolase"/>
    <property type="match status" value="1"/>
</dbReference>
<evidence type="ECO:0000256" key="1">
    <source>
        <dbReference type="ARBA" id="ARBA00005188"/>
    </source>
</evidence>
<evidence type="ECO:0000256" key="10">
    <source>
        <dbReference type="RuleBase" id="RU003811"/>
    </source>
</evidence>
<feature type="binding site" evidence="7">
    <location>
        <position position="419"/>
    </location>
    <ligand>
        <name>ATP</name>
        <dbReference type="ChEBI" id="CHEBI:30616"/>
    </ligand>
</feature>
<feature type="binding site" evidence="7">
    <location>
        <begin position="318"/>
        <end position="325"/>
    </location>
    <ligand>
        <name>ATP</name>
        <dbReference type="ChEBI" id="CHEBI:30616"/>
    </ligand>
</feature>
<keyword evidence="6 7" id="KW-0520">NAD</keyword>
<keyword evidence="4 7" id="KW-0547">Nucleotide-binding</keyword>
<comment type="similarity">
    <text evidence="2 7 8">In the C-terminal section; belongs to the NAD synthetase family.</text>
</comment>
<keyword evidence="14" id="KW-1185">Reference proteome</keyword>
<evidence type="ECO:0000256" key="4">
    <source>
        <dbReference type="ARBA" id="ARBA00022741"/>
    </source>
</evidence>
<evidence type="ECO:0000256" key="2">
    <source>
        <dbReference type="ARBA" id="ARBA00007145"/>
    </source>
</evidence>
<keyword evidence="5 7" id="KW-0067">ATP-binding</keyword>
<dbReference type="RefSeq" id="WP_269604325.1">
    <property type="nucleotide sequence ID" value="NZ_JAPWIJ010000004.1"/>
</dbReference>
<dbReference type="Gene3D" id="3.40.50.620">
    <property type="entry name" value="HUPs"/>
    <property type="match status" value="1"/>
</dbReference>
<dbReference type="PIRSF" id="PIRSF006630">
    <property type="entry name" value="NADS_GAT"/>
    <property type="match status" value="1"/>
</dbReference>
<feature type="binding site" evidence="7">
    <location>
        <position position="540"/>
    </location>
    <ligand>
        <name>deamido-NAD(+)</name>
        <dbReference type="ChEBI" id="CHEBI:58437"/>
        <note>ligand shared between two neighboring subunits</note>
    </ligand>
</feature>
<dbReference type="Pfam" id="PF00795">
    <property type="entry name" value="CN_hydrolase"/>
    <property type="match status" value="1"/>
</dbReference>
<dbReference type="SUPFAM" id="SSF52402">
    <property type="entry name" value="Adenine nucleotide alpha hydrolases-like"/>
    <property type="match status" value="1"/>
</dbReference>
<feature type="active site" description="Nucleophile; for glutaminase activity" evidence="7">
    <location>
        <position position="152"/>
    </location>
</feature>
<feature type="active site" description="Proton acceptor; for glutaminase activity" evidence="7">
    <location>
        <position position="44"/>
    </location>
</feature>
<accession>A0ABT4MDX5</accession>
<evidence type="ECO:0000256" key="9">
    <source>
        <dbReference type="PROSITE-ProRule" id="PRU10139"/>
    </source>
</evidence>
<comment type="catalytic activity">
    <reaction evidence="7 8">
        <text>deamido-NAD(+) + L-glutamine + ATP + H2O = L-glutamate + AMP + diphosphate + NAD(+) + H(+)</text>
        <dbReference type="Rhea" id="RHEA:24384"/>
        <dbReference type="ChEBI" id="CHEBI:15377"/>
        <dbReference type="ChEBI" id="CHEBI:15378"/>
        <dbReference type="ChEBI" id="CHEBI:29985"/>
        <dbReference type="ChEBI" id="CHEBI:30616"/>
        <dbReference type="ChEBI" id="CHEBI:33019"/>
        <dbReference type="ChEBI" id="CHEBI:57540"/>
        <dbReference type="ChEBI" id="CHEBI:58359"/>
        <dbReference type="ChEBI" id="CHEBI:58437"/>
        <dbReference type="ChEBI" id="CHEBI:456215"/>
        <dbReference type="EC" id="6.3.5.1"/>
    </reaction>
</comment>
<comment type="similarity">
    <text evidence="10">Belongs to the NAD synthetase family.</text>
</comment>
<feature type="binding site" evidence="7">
    <location>
        <position position="179"/>
    </location>
    <ligand>
        <name>L-glutamine</name>
        <dbReference type="ChEBI" id="CHEBI:58359"/>
    </ligand>
</feature>
<name>A0ABT4MDX5_9NOCA</name>
<dbReference type="NCBIfam" id="NF010588">
    <property type="entry name" value="PRK13981.1"/>
    <property type="match status" value="1"/>
</dbReference>
<feature type="binding site" evidence="7">
    <location>
        <position position="185"/>
    </location>
    <ligand>
        <name>L-glutamine</name>
        <dbReference type="ChEBI" id="CHEBI:58359"/>
    </ligand>
</feature>
<comment type="caution">
    <text evidence="13">The sequence shown here is derived from an EMBL/GenBank/DDBJ whole genome shotgun (WGS) entry which is preliminary data.</text>
</comment>
<comment type="pathway">
    <text evidence="1 7 8">Cofactor biosynthesis; NAD(+) biosynthesis; NAD(+) from deamido-NAD(+) (L-Gln route): step 1/1.</text>
</comment>
<dbReference type="InterPro" id="IPR014445">
    <property type="entry name" value="Gln-dep_NAD_synthase"/>
</dbReference>
<feature type="region of interest" description="Disordered" evidence="11">
    <location>
        <begin position="463"/>
        <end position="490"/>
    </location>
</feature>
<dbReference type="GO" id="GO:0003952">
    <property type="term" value="F:NAD+ synthase (glutamine-hydrolyzing) activity"/>
    <property type="evidence" value="ECO:0007669"/>
    <property type="project" value="UniProtKB-EC"/>
</dbReference>
<dbReference type="PROSITE" id="PS00920">
    <property type="entry name" value="NITRIL_CHT_1"/>
    <property type="match status" value="1"/>
</dbReference>
<gene>
    <name evidence="7" type="primary">nadE</name>
    <name evidence="13" type="ORF">O4220_11775</name>
</gene>
<feature type="binding site" evidence="7">
    <location>
        <position position="395"/>
    </location>
    <ligand>
        <name>deamido-NAD(+)</name>
        <dbReference type="ChEBI" id="CHEBI:58437"/>
        <note>ligand shared between two neighboring subunits</note>
    </ligand>
</feature>
<protein>
    <recommendedName>
        <fullName evidence="7 8">Glutamine-dependent NAD(+) synthetase</fullName>
        <ecNumber evidence="7 8">6.3.5.1</ecNumber>
    </recommendedName>
    <alternativeName>
        <fullName evidence="7 8">NAD(+) synthase [glutamine-hydrolyzing]</fullName>
    </alternativeName>
</protein>
<sequence>MQALRLALAQTNSVVGDLTANSAAIVEWTVRAAHDGANVVVFPEMALTGYPVEDLALRPSFAAASALALTELAAALDAAGCGDRIVVVGYLDRDAKGSRNSAAVIVDGRVTTRYDKHSLPTYRVFDEARYFAPGSRLSIVEVNEVRLGVVVCEDIWQSGGSVAAYGAAGVDMLLCLNASPFEQGKDEVRHSVAARRATEIGVPIAYVNVVGGQDELVFDGASFVTGPDGSTWGRSPQFVEHLLIVDVDAPTDPRPNAEAVPGWSIDRVPLPDVAITGWQRAEPFLSDVACAEEQVWGALVTGLRDYVHKNGFRSVALGLSGGIDSAVVAAIAIDALGSDAVHAVAMPSTYSSGHSRTDAEDLASRTGIHFRVEPIADMVACFVDQLHLTGLAEENIQARCRGMTLMALSNTFGHLVLATGNKSELAVGYSTIYGDAVGGFAPIKDVPKSLVWELARWRNKSAADRGDIPPIPESSIDKPPSAELRPGQLDTDSLPDYDELDAILFRYVDNDQGYDDIVAAGFDAVVVADILRKVDASEYKRRQYPIGSKVTSRAFGRDRRMPITNGWRDYAAPDRL</sequence>
<dbReference type="NCBIfam" id="TIGR00552">
    <property type="entry name" value="nadE"/>
    <property type="match status" value="1"/>
</dbReference>
<reference evidence="13" key="1">
    <citation type="submission" date="2022-12" db="EMBL/GenBank/DDBJ databases">
        <authorList>
            <person name="Krivoruchko A.V."/>
            <person name="Elkin A."/>
        </authorList>
    </citation>
    <scope>NUCLEOTIDE SEQUENCE</scope>
    <source>
        <strain evidence="13">IEGM 1391</strain>
    </source>
</reference>
<proteinExistence type="inferred from homology"/>
<keyword evidence="3 7" id="KW-0436">Ligase</keyword>
<dbReference type="SUPFAM" id="SSF56317">
    <property type="entry name" value="Carbon-nitrogen hydrolase"/>
    <property type="match status" value="1"/>
</dbReference>
<evidence type="ECO:0000256" key="11">
    <source>
        <dbReference type="SAM" id="MobiDB-lite"/>
    </source>
</evidence>
<feature type="active site" description="For glutaminase activity" evidence="7">
    <location>
        <position position="116"/>
    </location>
</feature>
<dbReference type="HAMAP" id="MF_02090">
    <property type="entry name" value="NadE_glutamine_dep"/>
    <property type="match status" value="1"/>
</dbReference>
<evidence type="ECO:0000313" key="13">
    <source>
        <dbReference type="EMBL" id="MCZ4519194.1"/>
    </source>
</evidence>
<dbReference type="InterPro" id="IPR003694">
    <property type="entry name" value="NAD_synthase"/>
</dbReference>
<dbReference type="PANTHER" id="PTHR23090:SF9">
    <property type="entry name" value="GLUTAMINE-DEPENDENT NAD(+) SYNTHETASE"/>
    <property type="match status" value="1"/>
</dbReference>
<organism evidence="13 14">
    <name type="scientific">Rhodococcus ruber</name>
    <dbReference type="NCBI Taxonomy" id="1830"/>
    <lineage>
        <taxon>Bacteria</taxon>
        <taxon>Bacillati</taxon>
        <taxon>Actinomycetota</taxon>
        <taxon>Actinomycetes</taxon>
        <taxon>Mycobacteriales</taxon>
        <taxon>Nocardiaceae</taxon>
        <taxon>Rhodococcus</taxon>
    </lineage>
</organism>
<dbReference type="InterPro" id="IPR036526">
    <property type="entry name" value="C-N_Hydrolase_sf"/>
</dbReference>
<evidence type="ECO:0000256" key="5">
    <source>
        <dbReference type="ARBA" id="ARBA00022840"/>
    </source>
</evidence>
<evidence type="ECO:0000256" key="3">
    <source>
        <dbReference type="ARBA" id="ARBA00022598"/>
    </source>
</evidence>
<evidence type="ECO:0000256" key="8">
    <source>
        <dbReference type="PIRNR" id="PIRNR006630"/>
    </source>
</evidence>
<dbReference type="CDD" id="cd00553">
    <property type="entry name" value="NAD_synthase"/>
    <property type="match status" value="1"/>
</dbReference>
<feature type="binding site" evidence="7">
    <location>
        <position position="122"/>
    </location>
    <ligand>
        <name>L-glutamine</name>
        <dbReference type="ChEBI" id="CHEBI:58359"/>
    </ligand>
</feature>
<dbReference type="InterPro" id="IPR014729">
    <property type="entry name" value="Rossmann-like_a/b/a_fold"/>
</dbReference>
<dbReference type="PROSITE" id="PS50263">
    <property type="entry name" value="CN_HYDROLASE"/>
    <property type="match status" value="1"/>
</dbReference>
<evidence type="ECO:0000259" key="12">
    <source>
        <dbReference type="PROSITE" id="PS50263"/>
    </source>
</evidence>
<dbReference type="Proteomes" id="UP001081071">
    <property type="component" value="Unassembled WGS sequence"/>
</dbReference>
<feature type="domain" description="CN hydrolase" evidence="12">
    <location>
        <begin position="4"/>
        <end position="249"/>
    </location>
</feature>
<feature type="active site" description="Proton acceptor" evidence="9">
    <location>
        <position position="44"/>
    </location>
</feature>
<comment type="caution">
    <text evidence="7">Lacks conserved residue(s) required for the propagation of feature annotation.</text>
</comment>
<dbReference type="CDD" id="cd07570">
    <property type="entry name" value="GAT_Gln-NAD-synth"/>
    <property type="match status" value="1"/>
</dbReference>